<evidence type="ECO:0000259" key="3">
    <source>
        <dbReference type="Pfam" id="PF02834"/>
    </source>
</evidence>
<keyword evidence="1 2" id="KW-0378">Hydrolase</keyword>
<dbReference type="Gene3D" id="3.90.1140.10">
    <property type="entry name" value="Cyclic phosphodiesterase"/>
    <property type="match status" value="1"/>
</dbReference>
<dbReference type="InterPro" id="IPR009097">
    <property type="entry name" value="Cyclic_Pdiesterase"/>
</dbReference>
<reference evidence="5" key="1">
    <citation type="journal article" date="2019" name="Int. J. Syst. Evol. Microbiol.">
        <title>The Global Catalogue of Microorganisms (GCM) 10K type strain sequencing project: providing services to taxonomists for standard genome sequencing and annotation.</title>
        <authorList>
            <consortium name="The Broad Institute Genomics Platform"/>
            <consortium name="The Broad Institute Genome Sequencing Center for Infectious Disease"/>
            <person name="Wu L."/>
            <person name="Ma J."/>
        </authorList>
    </citation>
    <scope>NUCLEOTIDE SEQUENCE [LARGE SCALE GENOMIC DNA]</scope>
    <source>
        <strain evidence="5">JCM 17329</strain>
    </source>
</reference>
<keyword evidence="5" id="KW-1185">Reference proteome</keyword>
<evidence type="ECO:0000256" key="2">
    <source>
        <dbReference type="HAMAP-Rule" id="MF_01940"/>
    </source>
</evidence>
<dbReference type="InterPro" id="IPR014051">
    <property type="entry name" value="Phosphoesterase_HXTX"/>
</dbReference>
<feature type="domain" description="Phosphoesterase HXTX" evidence="3">
    <location>
        <begin position="13"/>
        <end position="87"/>
    </location>
</feature>
<organism evidence="4 5">
    <name type="scientific">Oceanisphaera sediminis</name>
    <dbReference type="NCBI Taxonomy" id="981381"/>
    <lineage>
        <taxon>Bacteria</taxon>
        <taxon>Pseudomonadati</taxon>
        <taxon>Pseudomonadota</taxon>
        <taxon>Gammaproteobacteria</taxon>
        <taxon>Aeromonadales</taxon>
        <taxon>Aeromonadaceae</taxon>
        <taxon>Oceanisphaera</taxon>
    </lineage>
</organism>
<feature type="short sequence motif" description="HXTX 1" evidence="2">
    <location>
        <begin position="41"/>
        <end position="44"/>
    </location>
</feature>
<dbReference type="PANTHER" id="PTHR35561">
    <property type="entry name" value="RNA 2',3'-CYCLIC PHOSPHODIESTERASE"/>
    <property type="match status" value="1"/>
</dbReference>
<dbReference type="RefSeq" id="WP_344965450.1">
    <property type="nucleotide sequence ID" value="NZ_BAABDS010000040.1"/>
</dbReference>
<dbReference type="HAMAP" id="MF_01940">
    <property type="entry name" value="RNA_CPDase"/>
    <property type="match status" value="1"/>
</dbReference>
<comment type="catalytic activity">
    <reaction evidence="2">
        <text>a 3'-end 2',3'-cyclophospho-ribonucleotide-RNA + H2O = a 3'-end 2'-phospho-ribonucleotide-RNA + H(+)</text>
        <dbReference type="Rhea" id="RHEA:11828"/>
        <dbReference type="Rhea" id="RHEA-COMP:10464"/>
        <dbReference type="Rhea" id="RHEA-COMP:17353"/>
        <dbReference type="ChEBI" id="CHEBI:15377"/>
        <dbReference type="ChEBI" id="CHEBI:15378"/>
        <dbReference type="ChEBI" id="CHEBI:83064"/>
        <dbReference type="ChEBI" id="CHEBI:173113"/>
        <dbReference type="EC" id="3.1.4.58"/>
    </reaction>
</comment>
<sequence length="178" mass="19921">MAGKDNRLFLAFPAEALAPELTRLQRRLALPGRRVPPEQLHLTLHFLGQCNPKQQASLLHLLDKLPLPGFALVLDQLGCFSRAGVVWLGPSAPPPALMALAEAVELKCRALGLDKPHKAYRPHVTLFRHCNTDELPTIRPFHYQPTALCLYRSTLTEQGPVYHCLQRWPLAEVKGSEE</sequence>
<dbReference type="EMBL" id="BAABDS010000040">
    <property type="protein sequence ID" value="GAA3718757.1"/>
    <property type="molecule type" value="Genomic_DNA"/>
</dbReference>
<comment type="function">
    <text evidence="2">Hydrolyzes RNA 2',3'-cyclic phosphodiester to an RNA 2'-phosphomonoester.</text>
</comment>
<dbReference type="SUPFAM" id="SSF55144">
    <property type="entry name" value="LigT-like"/>
    <property type="match status" value="1"/>
</dbReference>
<evidence type="ECO:0000313" key="4">
    <source>
        <dbReference type="EMBL" id="GAA3718757.1"/>
    </source>
</evidence>
<evidence type="ECO:0000256" key="1">
    <source>
        <dbReference type="ARBA" id="ARBA00022801"/>
    </source>
</evidence>
<evidence type="ECO:0000313" key="5">
    <source>
        <dbReference type="Proteomes" id="UP001501479"/>
    </source>
</evidence>
<dbReference type="InterPro" id="IPR004175">
    <property type="entry name" value="RNA_CPDase"/>
</dbReference>
<proteinExistence type="inferred from homology"/>
<gene>
    <name evidence="4" type="primary">thpR</name>
    <name evidence="4" type="ORF">GCM10022421_28650</name>
</gene>
<comment type="similarity">
    <text evidence="2">Belongs to the 2H phosphoesterase superfamily. ThpR family.</text>
</comment>
<accession>A0ABP7EIT6</accession>
<feature type="active site" description="Proton donor" evidence="2">
    <location>
        <position position="41"/>
    </location>
</feature>
<dbReference type="Pfam" id="PF02834">
    <property type="entry name" value="LigT_PEase"/>
    <property type="match status" value="1"/>
</dbReference>
<dbReference type="EC" id="3.1.4.58" evidence="2"/>
<dbReference type="NCBIfam" id="TIGR02258">
    <property type="entry name" value="2_5_ligase"/>
    <property type="match status" value="1"/>
</dbReference>
<name>A0ABP7EIT6_9GAMM</name>
<dbReference type="Proteomes" id="UP001501479">
    <property type="component" value="Unassembled WGS sequence"/>
</dbReference>
<comment type="caution">
    <text evidence="4">The sequence shown here is derived from an EMBL/GenBank/DDBJ whole genome shotgun (WGS) entry which is preliminary data.</text>
</comment>
<protein>
    <recommendedName>
        <fullName evidence="2">RNA 2',3'-cyclic phosphodiesterase</fullName>
        <shortName evidence="2">RNA 2',3'-CPDase</shortName>
        <ecNumber evidence="2">3.1.4.58</ecNumber>
    </recommendedName>
</protein>
<dbReference type="PANTHER" id="PTHR35561:SF1">
    <property type="entry name" value="RNA 2',3'-CYCLIC PHOSPHODIESTERASE"/>
    <property type="match status" value="1"/>
</dbReference>
<feature type="active site" description="Proton acceptor" evidence="2">
    <location>
        <position position="123"/>
    </location>
</feature>
<feature type="short sequence motif" description="HXTX 2" evidence="2">
    <location>
        <begin position="123"/>
        <end position="126"/>
    </location>
</feature>